<keyword evidence="2" id="KW-1185">Reference proteome</keyword>
<dbReference type="InterPro" id="IPR006311">
    <property type="entry name" value="TAT_signal"/>
</dbReference>
<name>A0A2K8PKL7_STRLA</name>
<dbReference type="EMBL" id="CP024985">
    <property type="protein sequence ID" value="ATZ27269.1"/>
    <property type="molecule type" value="Genomic_DNA"/>
</dbReference>
<protein>
    <submittedName>
        <fullName evidence="1">Spore-associated protein A</fullName>
    </submittedName>
</protein>
<reference evidence="1 2" key="1">
    <citation type="submission" date="2017-11" db="EMBL/GenBank/DDBJ databases">
        <title>Complete genome sequence of Streptomyces lavendulae subsp. lavendulae CCM 3239 (formerly 'Streptomyces aureofaciens CCM 3239'), the producer of the angucycline-type antibiotic auricin.</title>
        <authorList>
            <person name="Busche T."/>
            <person name="Novakova R."/>
            <person name="Al'Dilaimi A."/>
            <person name="Homerova D."/>
            <person name="Feckova L."/>
            <person name="Rezuchova B."/>
            <person name="Mingyar E."/>
            <person name="Csolleiova D."/>
            <person name="Bekeova C."/>
            <person name="Winkler A."/>
            <person name="Sevcikova B."/>
            <person name="Kalinowski J."/>
            <person name="Kormanec J."/>
            <person name="Ruckert C."/>
        </authorList>
    </citation>
    <scope>NUCLEOTIDE SEQUENCE [LARGE SCALE GENOMIC DNA]</scope>
    <source>
        <strain evidence="1 2">CCM 3239</strain>
    </source>
</reference>
<dbReference type="RefSeq" id="WP_158740605.1">
    <property type="nucleotide sequence ID" value="NZ_CP024985.1"/>
</dbReference>
<gene>
    <name evidence="1" type="primary">sapA2</name>
    <name evidence="1" type="ORF">SLAV_27390</name>
</gene>
<organism evidence="1 2">
    <name type="scientific">Streptomyces lavendulae subsp. lavendulae</name>
    <dbReference type="NCBI Taxonomy" id="58340"/>
    <lineage>
        <taxon>Bacteria</taxon>
        <taxon>Bacillati</taxon>
        <taxon>Actinomycetota</taxon>
        <taxon>Actinomycetes</taxon>
        <taxon>Kitasatosporales</taxon>
        <taxon>Streptomycetaceae</taxon>
        <taxon>Streptomyces</taxon>
    </lineage>
</organism>
<dbReference type="AlphaFoldDB" id="A0A2K8PKL7"/>
<dbReference type="Proteomes" id="UP000231791">
    <property type="component" value="Chromosome"/>
</dbReference>
<evidence type="ECO:0000313" key="2">
    <source>
        <dbReference type="Proteomes" id="UP000231791"/>
    </source>
</evidence>
<accession>A0A2K8PKL7</accession>
<dbReference type="OrthoDB" id="1099523at2"/>
<evidence type="ECO:0000313" key="1">
    <source>
        <dbReference type="EMBL" id="ATZ27269.1"/>
    </source>
</evidence>
<dbReference type="GeneID" id="49386486"/>
<sequence length="146" mass="15001">MVSRMGVLRHAVMRRGAVALAAAGLALAGTAVAAPAQAAAPVCEGTKVDTLDYATGYTYLYYSAATGRNCAYTVPKSGSGTAQLMFVGLTRASDNTVVSDVGDYKYHAGPVYLDARGTCVQFNGQVRSVSANSGWGHCGNLSAGVR</sequence>
<dbReference type="PROSITE" id="PS51318">
    <property type="entry name" value="TAT"/>
    <property type="match status" value="1"/>
</dbReference>
<dbReference type="KEGG" id="slx:SLAV_27390"/>
<proteinExistence type="predicted"/>